<dbReference type="InterPro" id="IPR029787">
    <property type="entry name" value="Nucleotide_cyclase"/>
</dbReference>
<dbReference type="InterPro" id="IPR052155">
    <property type="entry name" value="Biofilm_reg_signaling"/>
</dbReference>
<feature type="domain" description="PAC" evidence="3">
    <location>
        <begin position="269"/>
        <end position="319"/>
    </location>
</feature>
<accession>A0A1J5RK36</accession>
<proteinExistence type="predicted"/>
<dbReference type="NCBIfam" id="TIGR00254">
    <property type="entry name" value="GGDEF"/>
    <property type="match status" value="1"/>
</dbReference>
<dbReference type="SMART" id="SM00086">
    <property type="entry name" value="PAC"/>
    <property type="match status" value="2"/>
</dbReference>
<dbReference type="AlphaFoldDB" id="A0A1J5RK36"/>
<feature type="domain" description="GGDEF" evidence="5">
    <location>
        <begin position="351"/>
        <end position="484"/>
    </location>
</feature>
<dbReference type="Gene3D" id="3.30.70.270">
    <property type="match status" value="1"/>
</dbReference>
<feature type="domain" description="PAS" evidence="2">
    <location>
        <begin position="40"/>
        <end position="90"/>
    </location>
</feature>
<dbReference type="GO" id="GO:0071111">
    <property type="term" value="F:cyclic-guanylate-specific phosphodiesterase activity"/>
    <property type="evidence" value="ECO:0007669"/>
    <property type="project" value="UniProtKB-EC"/>
</dbReference>
<dbReference type="PROSITE" id="PS50883">
    <property type="entry name" value="EAL"/>
    <property type="match status" value="1"/>
</dbReference>
<evidence type="ECO:0000256" key="1">
    <source>
        <dbReference type="SAM" id="Coils"/>
    </source>
</evidence>
<dbReference type="PANTHER" id="PTHR44757:SF2">
    <property type="entry name" value="BIOFILM ARCHITECTURE MAINTENANCE PROTEIN MBAA"/>
    <property type="match status" value="1"/>
</dbReference>
<name>A0A1J5RK36_9ZZZZ</name>
<sequence>MTSPDSAQPAGPIDRSLQQTLLECRAILENASVGILFTRDRRILHCNPKFSEIFGWPQGELIGQPASVFYLSPEDYAELDRVATPILSSGGQLDREMSMRRKDGSTVHCHALAKAINPANTEEGTIWIAEDISDRKESEIRLKQLLHEKTLAQEVLARAHDELEHRVKERTAELALANARLTAEVTERKAAEQRFHSLFDLSPDPTWIIVDQRFVECNEAAARMLGYPGRSDVLFVHPSKLSPKRQPDGEPSREKANRMIGIALERGLHRFEWVHTRADGSNFWAEVTLSAITVQEQEAIYCTWRDISERKVAEQQIEFLAYHDPLTGLPNRLLLQDRFEHAMAYAERAGTRLALLFLDLDNFKNINDSLGHAIGDGLLKEVASRLAECVRETDTISRQGGDEFLVVLPDLNDTDAALPVLAKIMERLQEPFCSDVDELSTSASIGVAIFPDDGGDFETLLKKADMAMYRAKGAGRNAYRFFDETMNVEAVEHLTMRNGLRRALERGEFVLHYQPQIELAGGAVVGAEALIRWNHPELGLVPPARFIPIAEESGLIVPIGEWVLHEACRQAMAWKRAGLPELAIAVNLSAVQFKRADVEKTVIGALQSSGLDPALLELELTESILIQDVENVLATVKRLTLLGVKLSIDDFGTGYSSLSYLKRFDIDKLKIDQSFVRDLASDEDDAAIVRAIIQMARSLNLKTIAEGVEDIGILQRLRLLHCDEAQGYHIARPMPADAFAAYLAAAQETGSGLPR</sequence>
<dbReference type="CDD" id="cd01949">
    <property type="entry name" value="GGDEF"/>
    <property type="match status" value="1"/>
</dbReference>
<dbReference type="Pfam" id="PF00563">
    <property type="entry name" value="EAL"/>
    <property type="match status" value="1"/>
</dbReference>
<evidence type="ECO:0000259" key="4">
    <source>
        <dbReference type="PROSITE" id="PS50883"/>
    </source>
</evidence>
<dbReference type="SMART" id="SM00091">
    <property type="entry name" value="PAS"/>
    <property type="match status" value="2"/>
</dbReference>
<dbReference type="InterPro" id="IPR035965">
    <property type="entry name" value="PAS-like_dom_sf"/>
</dbReference>
<dbReference type="InterPro" id="IPR001610">
    <property type="entry name" value="PAC"/>
</dbReference>
<dbReference type="InterPro" id="IPR000700">
    <property type="entry name" value="PAS-assoc_C"/>
</dbReference>
<dbReference type="InterPro" id="IPR000160">
    <property type="entry name" value="GGDEF_dom"/>
</dbReference>
<dbReference type="PROSITE" id="PS50887">
    <property type="entry name" value="GGDEF"/>
    <property type="match status" value="1"/>
</dbReference>
<evidence type="ECO:0000259" key="3">
    <source>
        <dbReference type="PROSITE" id="PS50113"/>
    </source>
</evidence>
<keyword evidence="1" id="KW-0175">Coiled coil</keyword>
<dbReference type="InterPro" id="IPR000014">
    <property type="entry name" value="PAS"/>
</dbReference>
<dbReference type="PANTHER" id="PTHR44757">
    <property type="entry name" value="DIGUANYLATE CYCLASE DGCP"/>
    <property type="match status" value="1"/>
</dbReference>
<dbReference type="Pfam" id="PF00989">
    <property type="entry name" value="PAS"/>
    <property type="match status" value="1"/>
</dbReference>
<dbReference type="InterPro" id="IPR043128">
    <property type="entry name" value="Rev_trsase/Diguanyl_cyclase"/>
</dbReference>
<dbReference type="Gene3D" id="3.30.450.20">
    <property type="entry name" value="PAS domain"/>
    <property type="match status" value="2"/>
</dbReference>
<organism evidence="6">
    <name type="scientific">mine drainage metagenome</name>
    <dbReference type="NCBI Taxonomy" id="410659"/>
    <lineage>
        <taxon>unclassified sequences</taxon>
        <taxon>metagenomes</taxon>
        <taxon>ecological metagenomes</taxon>
    </lineage>
</organism>
<gene>
    <name evidence="6" type="primary">gmr_118</name>
    <name evidence="6" type="ORF">GALL_215800</name>
</gene>
<dbReference type="PIRSF" id="PIRSF005925">
    <property type="entry name" value="Dos"/>
    <property type="match status" value="1"/>
</dbReference>
<keyword evidence="6" id="KW-0378">Hydrolase</keyword>
<dbReference type="InterPro" id="IPR001633">
    <property type="entry name" value="EAL_dom"/>
</dbReference>
<dbReference type="SMART" id="SM00052">
    <property type="entry name" value="EAL"/>
    <property type="match status" value="1"/>
</dbReference>
<dbReference type="SMART" id="SM00267">
    <property type="entry name" value="GGDEF"/>
    <property type="match status" value="1"/>
</dbReference>
<dbReference type="Pfam" id="PF13426">
    <property type="entry name" value="PAS_9"/>
    <property type="match status" value="1"/>
</dbReference>
<comment type="caution">
    <text evidence="6">The sequence shown here is derived from an EMBL/GenBank/DDBJ whole genome shotgun (WGS) entry which is preliminary data.</text>
</comment>
<dbReference type="PROSITE" id="PS50112">
    <property type="entry name" value="PAS"/>
    <property type="match status" value="1"/>
</dbReference>
<dbReference type="PROSITE" id="PS50113">
    <property type="entry name" value="PAC"/>
    <property type="match status" value="2"/>
</dbReference>
<protein>
    <submittedName>
        <fullName evidence="6">Cyclic di-GMP phosphodiesterase Gmr</fullName>
        <ecNumber evidence="6">3.1.4.52</ecNumber>
    </submittedName>
</protein>
<feature type="domain" description="EAL" evidence="4">
    <location>
        <begin position="493"/>
        <end position="747"/>
    </location>
</feature>
<dbReference type="GO" id="GO:0006355">
    <property type="term" value="P:regulation of DNA-templated transcription"/>
    <property type="evidence" value="ECO:0007669"/>
    <property type="project" value="InterPro"/>
</dbReference>
<dbReference type="InterPro" id="IPR012226">
    <property type="entry name" value="Diguanyl_cyclase/Pdiesterase"/>
</dbReference>
<evidence type="ECO:0000259" key="2">
    <source>
        <dbReference type="PROSITE" id="PS50112"/>
    </source>
</evidence>
<dbReference type="CDD" id="cd00130">
    <property type="entry name" value="PAS"/>
    <property type="match status" value="2"/>
</dbReference>
<dbReference type="CDD" id="cd01948">
    <property type="entry name" value="EAL"/>
    <property type="match status" value="1"/>
</dbReference>
<dbReference type="InterPro" id="IPR035919">
    <property type="entry name" value="EAL_sf"/>
</dbReference>
<dbReference type="FunFam" id="3.30.70.270:FF:000001">
    <property type="entry name" value="Diguanylate cyclase domain protein"/>
    <property type="match status" value="1"/>
</dbReference>
<dbReference type="SUPFAM" id="SSF141868">
    <property type="entry name" value="EAL domain-like"/>
    <property type="match status" value="1"/>
</dbReference>
<evidence type="ECO:0000313" key="6">
    <source>
        <dbReference type="EMBL" id="OIQ96422.1"/>
    </source>
</evidence>
<dbReference type="NCBIfam" id="TIGR00229">
    <property type="entry name" value="sensory_box"/>
    <property type="match status" value="2"/>
</dbReference>
<evidence type="ECO:0000259" key="5">
    <source>
        <dbReference type="PROSITE" id="PS50887"/>
    </source>
</evidence>
<dbReference type="FunFam" id="3.20.20.450:FF:000001">
    <property type="entry name" value="Cyclic di-GMP phosphodiesterase yahA"/>
    <property type="match status" value="1"/>
</dbReference>
<feature type="domain" description="PAC" evidence="3">
    <location>
        <begin position="93"/>
        <end position="144"/>
    </location>
</feature>
<dbReference type="EMBL" id="MLJW01000149">
    <property type="protein sequence ID" value="OIQ96422.1"/>
    <property type="molecule type" value="Genomic_DNA"/>
</dbReference>
<dbReference type="InterPro" id="IPR013767">
    <property type="entry name" value="PAS_fold"/>
</dbReference>
<dbReference type="EC" id="3.1.4.52" evidence="6"/>
<dbReference type="Pfam" id="PF00990">
    <property type="entry name" value="GGDEF"/>
    <property type="match status" value="1"/>
</dbReference>
<dbReference type="SUPFAM" id="SSF55785">
    <property type="entry name" value="PYP-like sensor domain (PAS domain)"/>
    <property type="match status" value="2"/>
</dbReference>
<dbReference type="Gene3D" id="3.20.20.450">
    <property type="entry name" value="EAL domain"/>
    <property type="match status" value="1"/>
</dbReference>
<dbReference type="SUPFAM" id="SSF55073">
    <property type="entry name" value="Nucleotide cyclase"/>
    <property type="match status" value="1"/>
</dbReference>
<feature type="coiled-coil region" evidence="1">
    <location>
        <begin position="142"/>
        <end position="180"/>
    </location>
</feature>
<reference evidence="6" key="1">
    <citation type="submission" date="2016-10" db="EMBL/GenBank/DDBJ databases">
        <title>Sequence of Gallionella enrichment culture.</title>
        <authorList>
            <person name="Poehlein A."/>
            <person name="Muehling M."/>
            <person name="Daniel R."/>
        </authorList>
    </citation>
    <scope>NUCLEOTIDE SEQUENCE</scope>
</reference>